<dbReference type="Proteomes" id="UP000622580">
    <property type="component" value="Unassembled WGS sequence"/>
</dbReference>
<gene>
    <name evidence="4" type="ORF">JKL49_04005</name>
</gene>
<dbReference type="GO" id="GO:0000160">
    <property type="term" value="P:phosphorelay signal transduction system"/>
    <property type="evidence" value="ECO:0007669"/>
    <property type="project" value="InterPro"/>
</dbReference>
<dbReference type="AlphaFoldDB" id="A0A941HVU1"/>
<dbReference type="PANTHER" id="PTHR44591:SF3">
    <property type="entry name" value="RESPONSE REGULATORY DOMAIN-CONTAINING PROTEIN"/>
    <property type="match status" value="1"/>
</dbReference>
<keyword evidence="5" id="KW-1185">Reference proteome</keyword>
<dbReference type="CDD" id="cd17546">
    <property type="entry name" value="REC_hyHK_CKI1_RcsC-like"/>
    <property type="match status" value="1"/>
</dbReference>
<dbReference type="Pfam" id="PF00072">
    <property type="entry name" value="Response_reg"/>
    <property type="match status" value="1"/>
</dbReference>
<evidence type="ECO:0000259" key="3">
    <source>
        <dbReference type="PROSITE" id="PS50110"/>
    </source>
</evidence>
<organism evidence="4 5">
    <name type="scientific">Phenylobacterium glaciei</name>
    <dbReference type="NCBI Taxonomy" id="2803784"/>
    <lineage>
        <taxon>Bacteria</taxon>
        <taxon>Pseudomonadati</taxon>
        <taxon>Pseudomonadota</taxon>
        <taxon>Alphaproteobacteria</taxon>
        <taxon>Caulobacterales</taxon>
        <taxon>Caulobacteraceae</taxon>
        <taxon>Phenylobacterium</taxon>
    </lineage>
</organism>
<dbReference type="SMART" id="SM00448">
    <property type="entry name" value="REC"/>
    <property type="match status" value="1"/>
</dbReference>
<sequence>MALDPNIRINLDRSVVLLVDDNPQALEALSAMVRGFGVRKQFKCGSGAEAMHYVKNQELDLIITDAQMPDMDGYDFIRWLRRDAPPELIFTPVIMLTGHAPRSMVEKSRDSGANFILTRPFTPEILLQRIFWVARDERQMVKAEKYVGPDRRFKNLGPPLGIKGRRKDDLSTHVGAATDPNMDQNEVDMLMKPARVQI</sequence>
<accession>A0A941HVU1</accession>
<dbReference type="SUPFAM" id="SSF52172">
    <property type="entry name" value="CheY-like"/>
    <property type="match status" value="1"/>
</dbReference>
<evidence type="ECO:0000256" key="2">
    <source>
        <dbReference type="PROSITE-ProRule" id="PRU00169"/>
    </source>
</evidence>
<dbReference type="InterPro" id="IPR001789">
    <property type="entry name" value="Sig_transdc_resp-reg_receiver"/>
</dbReference>
<name>A0A941HVU1_9CAUL</name>
<reference evidence="4" key="1">
    <citation type="submission" date="2021-04" db="EMBL/GenBank/DDBJ databases">
        <title>Draft genome assembly of strain Phenylobacterium sp. 20VBR1 using MiniION and Illumina platforms.</title>
        <authorList>
            <person name="Thomas F.A."/>
            <person name="Krishnan K.P."/>
            <person name="Sinha R.K."/>
        </authorList>
    </citation>
    <scope>NUCLEOTIDE SEQUENCE</scope>
    <source>
        <strain evidence="4">20VBR1</strain>
    </source>
</reference>
<dbReference type="PROSITE" id="PS50110">
    <property type="entry name" value="RESPONSE_REGULATORY"/>
    <property type="match status" value="1"/>
</dbReference>
<feature type="modified residue" description="4-aspartylphosphate" evidence="2">
    <location>
        <position position="65"/>
    </location>
</feature>
<dbReference type="PANTHER" id="PTHR44591">
    <property type="entry name" value="STRESS RESPONSE REGULATOR PROTEIN 1"/>
    <property type="match status" value="1"/>
</dbReference>
<comment type="caution">
    <text evidence="4">The sequence shown here is derived from an EMBL/GenBank/DDBJ whole genome shotgun (WGS) entry which is preliminary data.</text>
</comment>
<feature type="domain" description="Response regulatory" evidence="3">
    <location>
        <begin position="15"/>
        <end position="134"/>
    </location>
</feature>
<evidence type="ECO:0000313" key="4">
    <source>
        <dbReference type="EMBL" id="MBR7618542.1"/>
    </source>
</evidence>
<dbReference type="Gene3D" id="3.40.50.2300">
    <property type="match status" value="1"/>
</dbReference>
<evidence type="ECO:0000313" key="5">
    <source>
        <dbReference type="Proteomes" id="UP000622580"/>
    </source>
</evidence>
<proteinExistence type="predicted"/>
<dbReference type="InterPro" id="IPR050595">
    <property type="entry name" value="Bact_response_regulator"/>
</dbReference>
<dbReference type="EMBL" id="JAGSGD010000001">
    <property type="protein sequence ID" value="MBR7618542.1"/>
    <property type="molecule type" value="Genomic_DNA"/>
</dbReference>
<protein>
    <submittedName>
        <fullName evidence="4">Response regulator</fullName>
    </submittedName>
</protein>
<dbReference type="RefSeq" id="WP_215338420.1">
    <property type="nucleotide sequence ID" value="NZ_JAGSGD010000001.1"/>
</dbReference>
<dbReference type="InterPro" id="IPR011006">
    <property type="entry name" value="CheY-like_superfamily"/>
</dbReference>
<evidence type="ECO:0000256" key="1">
    <source>
        <dbReference type="ARBA" id="ARBA00022553"/>
    </source>
</evidence>
<keyword evidence="1 2" id="KW-0597">Phosphoprotein</keyword>